<keyword evidence="2" id="KW-0732">Signal</keyword>
<gene>
    <name evidence="4" type="ORF">BJ085DRAFT_31356</name>
</gene>
<feature type="signal peptide" evidence="2">
    <location>
        <begin position="1"/>
        <end position="23"/>
    </location>
</feature>
<accession>A0A4P9ZLJ8</accession>
<feature type="region of interest" description="Disordered" evidence="1">
    <location>
        <begin position="27"/>
        <end position="46"/>
    </location>
</feature>
<dbReference type="PROSITE" id="PS50181">
    <property type="entry name" value="FBOX"/>
    <property type="match status" value="1"/>
</dbReference>
<organism evidence="4 5">
    <name type="scientific">Dimargaris cristalligena</name>
    <dbReference type="NCBI Taxonomy" id="215637"/>
    <lineage>
        <taxon>Eukaryota</taxon>
        <taxon>Fungi</taxon>
        <taxon>Fungi incertae sedis</taxon>
        <taxon>Zoopagomycota</taxon>
        <taxon>Kickxellomycotina</taxon>
        <taxon>Dimargaritomycetes</taxon>
        <taxon>Dimargaritales</taxon>
        <taxon>Dimargaritaceae</taxon>
        <taxon>Dimargaris</taxon>
    </lineage>
</organism>
<dbReference type="SUPFAM" id="SSF81383">
    <property type="entry name" value="F-box domain"/>
    <property type="match status" value="1"/>
</dbReference>
<dbReference type="InterPro" id="IPR001810">
    <property type="entry name" value="F-box_dom"/>
</dbReference>
<evidence type="ECO:0000256" key="1">
    <source>
        <dbReference type="SAM" id="MobiDB-lite"/>
    </source>
</evidence>
<protein>
    <recommendedName>
        <fullName evidence="3">F-box domain-containing protein</fullName>
    </recommendedName>
</protein>
<sequence>MTMKSICFSTSLVGMLLAHYAMAFPSSDPTTAESPSQTSTGWMPRLKSSYNNREYPTLFGAPELLQDTMPSTFKNSNDDIQLKSLAKKSPEDLPQEIKEQVAQYLNTSDLGYAAQASKGLRELALADEDYRKRVYIRMIKYGPLPKWAVLITFNRRANGRVAVIGRAMRTELTLAAFNAAYLELYGLGISPLGERLAETNNSGARGVLLNTAEFKSTLKKVYSDWCYVRLDQMDRNQLAKAFPSVETAIDGDIKQLWEITTQIIQLGFGTQDILPSLPHSSMLLPMFNPDKYPLGIQLKPKSIQNTFIRMIIGALVAKEDYKLLSEYIIEIQKCAIDEKARYFANIIALELDLIEAKEVALAKLRCTYKESYQCATFFGYDHAATVLLNRVGSMDGVRLLEDMEPKEITACHSHYGTGGEVYIKRSTGGNNITKTSVSYLTLRSALPKELNLPESAFEVPAESETLFDEWLVGPYERSAVLSARQSATHTKMPVSFPGDD</sequence>
<evidence type="ECO:0000259" key="3">
    <source>
        <dbReference type="PROSITE" id="PS50181"/>
    </source>
</evidence>
<proteinExistence type="predicted"/>
<reference evidence="5" key="1">
    <citation type="journal article" date="2018" name="Nat. Microbiol.">
        <title>Leveraging single-cell genomics to expand the fungal tree of life.</title>
        <authorList>
            <person name="Ahrendt S.R."/>
            <person name="Quandt C.A."/>
            <person name="Ciobanu D."/>
            <person name="Clum A."/>
            <person name="Salamov A."/>
            <person name="Andreopoulos B."/>
            <person name="Cheng J.F."/>
            <person name="Woyke T."/>
            <person name="Pelin A."/>
            <person name="Henrissat B."/>
            <person name="Reynolds N.K."/>
            <person name="Benny G.L."/>
            <person name="Smith M.E."/>
            <person name="James T.Y."/>
            <person name="Grigoriev I.V."/>
        </authorList>
    </citation>
    <scope>NUCLEOTIDE SEQUENCE [LARGE SCALE GENOMIC DNA]</scope>
    <source>
        <strain evidence="5">RSA 468</strain>
    </source>
</reference>
<evidence type="ECO:0000256" key="2">
    <source>
        <dbReference type="SAM" id="SignalP"/>
    </source>
</evidence>
<feature type="chain" id="PRO_5020571903" description="F-box domain-containing protein" evidence="2">
    <location>
        <begin position="24"/>
        <end position="500"/>
    </location>
</feature>
<dbReference type="AlphaFoldDB" id="A0A4P9ZLJ8"/>
<dbReference type="EMBL" id="ML003337">
    <property type="protein sequence ID" value="RKP34157.1"/>
    <property type="molecule type" value="Genomic_DNA"/>
</dbReference>
<keyword evidence="5" id="KW-1185">Reference proteome</keyword>
<name>A0A4P9ZLJ8_9FUNG</name>
<dbReference type="CDD" id="cd09917">
    <property type="entry name" value="F-box_SF"/>
    <property type="match status" value="1"/>
</dbReference>
<evidence type="ECO:0000313" key="4">
    <source>
        <dbReference type="EMBL" id="RKP34157.1"/>
    </source>
</evidence>
<dbReference type="InterPro" id="IPR036047">
    <property type="entry name" value="F-box-like_dom_sf"/>
</dbReference>
<evidence type="ECO:0000313" key="5">
    <source>
        <dbReference type="Proteomes" id="UP000268162"/>
    </source>
</evidence>
<dbReference type="Proteomes" id="UP000268162">
    <property type="component" value="Unassembled WGS sequence"/>
</dbReference>
<feature type="compositionally biased region" description="Polar residues" evidence="1">
    <location>
        <begin position="27"/>
        <end position="41"/>
    </location>
</feature>
<feature type="domain" description="F-box" evidence="3">
    <location>
        <begin position="87"/>
        <end position="133"/>
    </location>
</feature>